<proteinExistence type="predicted"/>
<name>A0ABQ6HT41_9MICO</name>
<keyword evidence="1" id="KW-0472">Membrane</keyword>
<dbReference type="Proteomes" id="UP001157109">
    <property type="component" value="Unassembled WGS sequence"/>
</dbReference>
<evidence type="ECO:0000313" key="2">
    <source>
        <dbReference type="EMBL" id="GMA21152.1"/>
    </source>
</evidence>
<evidence type="ECO:0000313" key="3">
    <source>
        <dbReference type="Proteomes" id="UP001157109"/>
    </source>
</evidence>
<feature type="transmembrane region" description="Helical" evidence="1">
    <location>
        <begin position="156"/>
        <end position="177"/>
    </location>
</feature>
<dbReference type="RefSeq" id="WP_284284803.1">
    <property type="nucleotide sequence ID" value="NZ_BSUJ01000001.1"/>
</dbReference>
<accession>A0ABQ6HT41</accession>
<protein>
    <submittedName>
        <fullName evidence="2">Uncharacterized protein</fullName>
    </submittedName>
</protein>
<gene>
    <name evidence="2" type="ORF">GCM10025862_31730</name>
</gene>
<sequence length="198" mass="20534">MRDERKPSVSAADCGCAQCCALRPHGRATGAVVRRAAADERAGRAGLRRGRAACRLPNQAPWALLGLGYLAAAAGYVTAGSTWPVVPGDVAQLLFAASALLVLTAIIGFATSDHEEWTAALLHGLLLTTIGWVAVWQFDPRHALTGRLRWQPSYEIVDTLGVVAGIVSVGVGLTLALRARQGATGGWSSASSGPPLSA</sequence>
<comment type="caution">
    <text evidence="2">The sequence shown here is derived from an EMBL/GenBank/DDBJ whole genome shotgun (WGS) entry which is preliminary data.</text>
</comment>
<feature type="transmembrane region" description="Helical" evidence="1">
    <location>
        <begin position="91"/>
        <end position="110"/>
    </location>
</feature>
<keyword evidence="1" id="KW-1133">Transmembrane helix</keyword>
<keyword evidence="1" id="KW-0812">Transmembrane</keyword>
<feature type="transmembrane region" description="Helical" evidence="1">
    <location>
        <begin position="117"/>
        <end position="136"/>
    </location>
</feature>
<keyword evidence="3" id="KW-1185">Reference proteome</keyword>
<dbReference type="EMBL" id="BSUJ01000001">
    <property type="protein sequence ID" value="GMA21152.1"/>
    <property type="molecule type" value="Genomic_DNA"/>
</dbReference>
<organism evidence="2 3">
    <name type="scientific">Arsenicicoccus piscis</name>
    <dbReference type="NCBI Taxonomy" id="673954"/>
    <lineage>
        <taxon>Bacteria</taxon>
        <taxon>Bacillati</taxon>
        <taxon>Actinomycetota</taxon>
        <taxon>Actinomycetes</taxon>
        <taxon>Micrococcales</taxon>
        <taxon>Intrasporangiaceae</taxon>
        <taxon>Arsenicicoccus</taxon>
    </lineage>
</organism>
<evidence type="ECO:0000256" key="1">
    <source>
        <dbReference type="SAM" id="Phobius"/>
    </source>
</evidence>
<reference evidence="3" key="1">
    <citation type="journal article" date="2019" name="Int. J. Syst. Evol. Microbiol.">
        <title>The Global Catalogue of Microorganisms (GCM) 10K type strain sequencing project: providing services to taxonomists for standard genome sequencing and annotation.</title>
        <authorList>
            <consortium name="The Broad Institute Genomics Platform"/>
            <consortium name="The Broad Institute Genome Sequencing Center for Infectious Disease"/>
            <person name="Wu L."/>
            <person name="Ma J."/>
        </authorList>
    </citation>
    <scope>NUCLEOTIDE SEQUENCE [LARGE SCALE GENOMIC DNA]</scope>
    <source>
        <strain evidence="3">NBRC 105830</strain>
    </source>
</reference>
<feature type="transmembrane region" description="Helical" evidence="1">
    <location>
        <begin position="60"/>
        <end position="79"/>
    </location>
</feature>